<protein>
    <submittedName>
        <fullName evidence="1">DUF3570 domain-containing protein</fullName>
    </submittedName>
</protein>
<dbReference type="Proteomes" id="UP000284120">
    <property type="component" value="Unassembled WGS sequence"/>
</dbReference>
<dbReference type="EMBL" id="SAYW01000001">
    <property type="protein sequence ID" value="RWU10912.1"/>
    <property type="molecule type" value="Genomic_DNA"/>
</dbReference>
<evidence type="ECO:0000313" key="1">
    <source>
        <dbReference type="EMBL" id="RWU10912.1"/>
    </source>
</evidence>
<reference evidence="1 2" key="1">
    <citation type="submission" date="2018-06" db="EMBL/GenBank/DDBJ databases">
        <title>Pedobacter endophyticus sp. nov., an endophytic bacterium isolated from a leaf of Triticum aestivum.</title>
        <authorList>
            <person name="Zhang L."/>
        </authorList>
    </citation>
    <scope>NUCLEOTIDE SEQUENCE [LARGE SCALE GENOMIC DNA]</scope>
    <source>
        <strain evidence="1 2">CM134L-2</strain>
    </source>
</reference>
<dbReference type="AlphaFoldDB" id="A0A451GDG3"/>
<dbReference type="RefSeq" id="WP_113646395.1">
    <property type="nucleotide sequence ID" value="NZ_QMHN01000001.1"/>
</dbReference>
<keyword evidence="2" id="KW-1185">Reference proteome</keyword>
<gene>
    <name evidence="1" type="ORF">DPV69_06165</name>
</gene>
<name>A0A451GDG3_9SPHI</name>
<sequence length="398" mass="44901">MKKIFLTMATAFALLHPTFGQIAQRQESTGYKSRKLKLDEVNLVSSYYSQDGNNAAVTGGIGSQKLSDIANIFDIRLTKYDLKERKHTFGLDVGIDHYSSASSDKIDLQANSSASHADTRVYPSLSWSVENEKKGTTLALGLSSSTEYDYQSFGGNIAFSTKTKDRNGEFTAKFQTYLDQVKLILPIELRSSGGEHETGGTAGRNTFAGSLSYAQVINQRFQVMLLADVVQQTGYLSLPFHRVYFKDGSVHQENLPNNRFKIPLGLRASYFLGDNVVIRTYYRFYTDNWGINAHTAEMELPVKINAFFSISPFYRYYTQTAAKYFAPYQSHTIADQYYNSNYDLSKFNSNFYGAGIRFAPPKGILGLQRLSMLEVRYGHYSKNIQMSSDIISLNIKYK</sequence>
<evidence type="ECO:0000313" key="2">
    <source>
        <dbReference type="Proteomes" id="UP000284120"/>
    </source>
</evidence>
<organism evidence="1 2">
    <name type="scientific">Pedobacter chitinilyticus</name>
    <dbReference type="NCBI Taxonomy" id="2233776"/>
    <lineage>
        <taxon>Bacteria</taxon>
        <taxon>Pseudomonadati</taxon>
        <taxon>Bacteroidota</taxon>
        <taxon>Sphingobacteriia</taxon>
        <taxon>Sphingobacteriales</taxon>
        <taxon>Sphingobacteriaceae</taxon>
        <taxon>Pedobacter</taxon>
    </lineage>
</organism>
<dbReference type="Pfam" id="PF12094">
    <property type="entry name" value="DUF3570"/>
    <property type="match status" value="1"/>
</dbReference>
<comment type="caution">
    <text evidence="1">The sequence shown here is derived from an EMBL/GenBank/DDBJ whole genome shotgun (WGS) entry which is preliminary data.</text>
</comment>
<dbReference type="InterPro" id="IPR021953">
    <property type="entry name" value="DUF3570"/>
</dbReference>
<dbReference type="OrthoDB" id="5450709at2"/>
<accession>A0A451GDG3</accession>
<proteinExistence type="predicted"/>